<accession>A0AB37WDW6</accession>
<dbReference type="InterPro" id="IPR010730">
    <property type="entry name" value="HET"/>
</dbReference>
<evidence type="ECO:0000313" key="3">
    <source>
        <dbReference type="Proteomes" id="UP000292340"/>
    </source>
</evidence>
<sequence length="632" mass="72798">MCRTTFRHIPLASPAEQIRLLKIQPDTDVIRLKIHTCELGESPVFVALSYEWGDGSEIHDIIIDGAVFKIRQNLRDALEHIRTLQADTSSTRLFEEDLPYFWIDAMAIDQSNDKEKPHQVSIMGKIYRQASHVIAWLGTEQPDDDSALAMRCLDSLPDHDYFVSSREPYHTTREEKAIRELCDRRYFQRIWIIQECVLAKKLHLVCGLHYCSWEALHKSNAFLFSEPTNWPVYDLFKVKSDFESGWHGKWIQDSMHRILGAAIGRQCSRFHDRIYGLLGIIQQSFQTTVMEVNYEASLEELMIKTQELLTSNLEKKNATDGTHRIPRIFKTVASINVQGSVAWYWQMQEILYKLDADVIKGFDSLETLRGEKERALTFQTICWIVGGYGVDLFSAAKGTTSLDIAATMRTNTLESRCYKGVWKSYDQVFIVHSRYTIGNYTYYISLTHPQRRSDALPDDYLMTEPNSWECRSLLEAYSKQVQSLDRMRESFKASTEVSDPEIPTRLPIQVEWMAFSNLLAHHFLSKCTGYWWPNRDTEIDGFVRKIERKEKDLGAFLSESLFSKYRMSVASTSDELPANALRSVEIEITNSDDGDRSSGSVKKTLVAYLYDNDSSEAGWEAYSGTESSENEE</sequence>
<comment type="caution">
    <text evidence="2">The sequence shown here is derived from an EMBL/GenBank/DDBJ whole genome shotgun (WGS) entry which is preliminary data.</text>
</comment>
<feature type="domain" description="Heterokaryon incompatibility" evidence="1">
    <location>
        <begin position="45"/>
        <end position="195"/>
    </location>
</feature>
<dbReference type="AlphaFoldDB" id="A0AB37WDW6"/>
<name>A0AB37WDW6_9PLEO</name>
<evidence type="ECO:0000313" key="2">
    <source>
        <dbReference type="EMBL" id="RYN26176.1"/>
    </source>
</evidence>
<dbReference type="PANTHER" id="PTHR24148">
    <property type="entry name" value="ANKYRIN REPEAT DOMAIN-CONTAINING PROTEIN 39 HOMOLOG-RELATED"/>
    <property type="match status" value="1"/>
</dbReference>
<dbReference type="Pfam" id="PF06985">
    <property type="entry name" value="HET"/>
    <property type="match status" value="1"/>
</dbReference>
<gene>
    <name evidence="2" type="ORF">AA0115_g7152</name>
</gene>
<proteinExistence type="predicted"/>
<organism evidence="2 3">
    <name type="scientific">Alternaria tenuissima</name>
    <dbReference type="NCBI Taxonomy" id="119927"/>
    <lineage>
        <taxon>Eukaryota</taxon>
        <taxon>Fungi</taxon>
        <taxon>Dikarya</taxon>
        <taxon>Ascomycota</taxon>
        <taxon>Pezizomycotina</taxon>
        <taxon>Dothideomycetes</taxon>
        <taxon>Pleosporomycetidae</taxon>
        <taxon>Pleosporales</taxon>
        <taxon>Pleosporineae</taxon>
        <taxon>Pleosporaceae</taxon>
        <taxon>Alternaria</taxon>
        <taxon>Alternaria sect. Alternaria</taxon>
        <taxon>Alternaria alternata complex</taxon>
    </lineage>
</organism>
<protein>
    <recommendedName>
        <fullName evidence="1">Heterokaryon incompatibility domain-containing protein</fullName>
    </recommendedName>
</protein>
<dbReference type="EMBL" id="PDXB01000017">
    <property type="protein sequence ID" value="RYN26176.1"/>
    <property type="molecule type" value="Genomic_DNA"/>
</dbReference>
<dbReference type="PANTHER" id="PTHR24148:SF64">
    <property type="entry name" value="HETEROKARYON INCOMPATIBILITY DOMAIN-CONTAINING PROTEIN"/>
    <property type="match status" value="1"/>
</dbReference>
<evidence type="ECO:0000259" key="1">
    <source>
        <dbReference type="Pfam" id="PF06985"/>
    </source>
</evidence>
<dbReference type="Proteomes" id="UP000292340">
    <property type="component" value="Unassembled WGS sequence"/>
</dbReference>
<reference evidence="2" key="2">
    <citation type="journal article" date="2019" name="bioRxiv">
        <title>Genomics, evolutionary history and diagnostics of the Alternaria alternata species group including apple and Asian pear pathotypes.</title>
        <authorList>
            <person name="Armitage A.D."/>
            <person name="Cockerton H.M."/>
            <person name="Sreenivasaprasad S."/>
            <person name="Woodhall J.W."/>
            <person name="Lane C.R."/>
            <person name="Harrison R.J."/>
            <person name="Clarkson J.P."/>
        </authorList>
    </citation>
    <scope>NUCLEOTIDE SEQUENCE</scope>
    <source>
        <strain evidence="2">FERA 1164</strain>
    </source>
</reference>
<reference evidence="2" key="1">
    <citation type="submission" date="2017-10" db="EMBL/GenBank/DDBJ databases">
        <authorList>
            <person name="Armitage A.D."/>
            <person name="Barbara D.J."/>
            <person name="Woodhall J.W."/>
            <person name="Sreenivasaprasad S."/>
            <person name="Lane C.R."/>
            <person name="Clarkson J.P."/>
            <person name="Harrison R.J."/>
        </authorList>
    </citation>
    <scope>NUCLEOTIDE SEQUENCE</scope>
    <source>
        <strain evidence="2">FERA 1164</strain>
    </source>
</reference>
<dbReference type="InterPro" id="IPR052895">
    <property type="entry name" value="HetReg/Transcr_Mod"/>
</dbReference>